<evidence type="ECO:0000313" key="4">
    <source>
        <dbReference type="WBParaSite" id="GPUH_0000000501-mRNA-1"/>
    </source>
</evidence>
<dbReference type="EMBL" id="UYRT01000003">
    <property type="protein sequence ID" value="VDK27051.1"/>
    <property type="molecule type" value="Genomic_DNA"/>
</dbReference>
<dbReference type="AlphaFoldDB" id="A0A183CU65"/>
<keyword evidence="3" id="KW-1185">Reference proteome</keyword>
<feature type="compositionally biased region" description="Low complexity" evidence="1">
    <location>
        <begin position="41"/>
        <end position="51"/>
    </location>
</feature>
<evidence type="ECO:0000256" key="1">
    <source>
        <dbReference type="SAM" id="MobiDB-lite"/>
    </source>
</evidence>
<feature type="compositionally biased region" description="Basic and acidic residues" evidence="1">
    <location>
        <begin position="374"/>
        <end position="387"/>
    </location>
</feature>
<reference evidence="4" key="1">
    <citation type="submission" date="2016-06" db="UniProtKB">
        <authorList>
            <consortium name="WormBaseParasite"/>
        </authorList>
    </citation>
    <scope>IDENTIFICATION</scope>
</reference>
<accession>A0A183CU65</accession>
<dbReference type="Proteomes" id="UP000271098">
    <property type="component" value="Unassembled WGS sequence"/>
</dbReference>
<reference evidence="2 3" key="2">
    <citation type="submission" date="2018-11" db="EMBL/GenBank/DDBJ databases">
        <authorList>
            <consortium name="Pathogen Informatics"/>
        </authorList>
    </citation>
    <scope>NUCLEOTIDE SEQUENCE [LARGE SCALE GENOMIC DNA]</scope>
</reference>
<proteinExistence type="predicted"/>
<name>A0A183CU65_9BILA</name>
<feature type="region of interest" description="Disordered" evidence="1">
    <location>
        <begin position="374"/>
        <end position="426"/>
    </location>
</feature>
<evidence type="ECO:0000313" key="2">
    <source>
        <dbReference type="EMBL" id="VDK27051.1"/>
    </source>
</evidence>
<gene>
    <name evidence="2" type="ORF">GPUH_LOCUS6</name>
</gene>
<dbReference type="WBParaSite" id="GPUH_0000000501-mRNA-1">
    <property type="protein sequence ID" value="GPUH_0000000501-mRNA-1"/>
    <property type="gene ID" value="GPUH_0000000501"/>
</dbReference>
<feature type="region of interest" description="Disordered" evidence="1">
    <location>
        <begin position="1"/>
        <end position="51"/>
    </location>
</feature>
<evidence type="ECO:0000313" key="3">
    <source>
        <dbReference type="Proteomes" id="UP000271098"/>
    </source>
</evidence>
<protein>
    <submittedName>
        <fullName evidence="4">4_1_CTD domain-containing protein</fullName>
    </submittedName>
</protein>
<feature type="compositionally biased region" description="Basic and acidic residues" evidence="1">
    <location>
        <begin position="28"/>
        <end position="39"/>
    </location>
</feature>
<feature type="compositionally biased region" description="Polar residues" evidence="1">
    <location>
        <begin position="148"/>
        <end position="157"/>
    </location>
</feature>
<feature type="region of interest" description="Disordered" evidence="1">
    <location>
        <begin position="137"/>
        <end position="157"/>
    </location>
</feature>
<organism evidence="4">
    <name type="scientific">Gongylonema pulchrum</name>
    <dbReference type="NCBI Taxonomy" id="637853"/>
    <lineage>
        <taxon>Eukaryota</taxon>
        <taxon>Metazoa</taxon>
        <taxon>Ecdysozoa</taxon>
        <taxon>Nematoda</taxon>
        <taxon>Chromadorea</taxon>
        <taxon>Rhabditida</taxon>
        <taxon>Spirurina</taxon>
        <taxon>Spiruromorpha</taxon>
        <taxon>Spiruroidea</taxon>
        <taxon>Gongylonematidae</taxon>
        <taxon>Gongylonema</taxon>
    </lineage>
</organism>
<sequence>MPKRRQSKIPQRIGGSTRSPVWSVTRRQRTELSPRRDDETGTTQTYSSRTVTTTERVQMIPMPIGTESPLDMLSSTGESERRLATTTIGSHNMLLVGGVTADGVPLFTGIQATPTTETTTMITTTTTTYSTIEIEDENGEHERELSASERTGSPSKTMQLTLDFPDDYEIVNFEDVQQHPAGDREQVYVVVGKKESPTRTTSTPDYFVKTIDIDLPSSESKESTSVERISDTEINGWETKETAETPQHDYDAHEGTIASTSKECDINQEPIERYVNVYHNGVSPTVLQSDKEHITKEISTVVAKYSGAYKQASIQGEHTVYYDPKTGEIVSDSQKEKKRETKATESPRRFKSIYTVRFSEPFKTQADNYELDEQYRQSEKEGIRPVEIDITEGTDMTGPTTIQAYEGPVESTNRVAEVESEPLEQH</sequence>
<dbReference type="OrthoDB" id="5843047at2759"/>